<evidence type="ECO:0000313" key="3">
    <source>
        <dbReference type="Proteomes" id="UP001596432"/>
    </source>
</evidence>
<protein>
    <recommendedName>
        <fullName evidence="4">Major facilitator superfamily (MFS) profile domain-containing protein</fullName>
    </recommendedName>
</protein>
<accession>A0ABD5Y1Z3</accession>
<feature type="transmembrane region" description="Helical" evidence="1">
    <location>
        <begin position="41"/>
        <end position="61"/>
    </location>
</feature>
<evidence type="ECO:0000256" key="1">
    <source>
        <dbReference type="SAM" id="Phobius"/>
    </source>
</evidence>
<evidence type="ECO:0000313" key="2">
    <source>
        <dbReference type="EMBL" id="MFC7141462.1"/>
    </source>
</evidence>
<dbReference type="Proteomes" id="UP001596432">
    <property type="component" value="Unassembled WGS sequence"/>
</dbReference>
<dbReference type="RefSeq" id="WP_274322543.1">
    <property type="nucleotide sequence ID" value="NZ_CP118158.1"/>
</dbReference>
<feature type="transmembrane region" description="Helical" evidence="1">
    <location>
        <begin position="73"/>
        <end position="96"/>
    </location>
</feature>
<keyword evidence="3" id="KW-1185">Reference proteome</keyword>
<reference evidence="2 3" key="1">
    <citation type="journal article" date="2019" name="Int. J. Syst. Evol. Microbiol.">
        <title>The Global Catalogue of Microorganisms (GCM) 10K type strain sequencing project: providing services to taxonomists for standard genome sequencing and annotation.</title>
        <authorList>
            <consortium name="The Broad Institute Genomics Platform"/>
            <consortium name="The Broad Institute Genome Sequencing Center for Infectious Disease"/>
            <person name="Wu L."/>
            <person name="Ma J."/>
        </authorList>
    </citation>
    <scope>NUCLEOTIDE SEQUENCE [LARGE SCALE GENOMIC DNA]</scope>
    <source>
        <strain evidence="2 3">XZYJT29</strain>
    </source>
</reference>
<name>A0ABD5Y1Z3_9EURY</name>
<comment type="caution">
    <text evidence="2">The sequence shown here is derived from an EMBL/GenBank/DDBJ whole genome shotgun (WGS) entry which is preliminary data.</text>
</comment>
<sequence>MDGASLRWTAVAGIAFAVASAGALATLSVATGGAATRDGRALALVGLGTGAVGACCWFAVVERLRRPRTRLRGALAGALVGVFGPAGFVLVATLFVDVFGGTDGPLQRAGVALFVGLVSLLSVGWWSLPVGTATGYLLGRCRESPSDGEQSAA</sequence>
<keyword evidence="1" id="KW-0472">Membrane</keyword>
<keyword evidence="1" id="KW-0812">Transmembrane</keyword>
<evidence type="ECO:0008006" key="4">
    <source>
        <dbReference type="Google" id="ProtNLM"/>
    </source>
</evidence>
<dbReference type="AlphaFoldDB" id="A0ABD5Y1Z3"/>
<dbReference type="EMBL" id="JBHTAS010000001">
    <property type="protein sequence ID" value="MFC7141462.1"/>
    <property type="molecule type" value="Genomic_DNA"/>
</dbReference>
<proteinExistence type="predicted"/>
<keyword evidence="1" id="KW-1133">Transmembrane helix</keyword>
<gene>
    <name evidence="2" type="ORF">ACFQMA_16685</name>
</gene>
<dbReference type="GeneID" id="78821775"/>
<organism evidence="2 3">
    <name type="scientific">Halosimplex aquaticum</name>
    <dbReference type="NCBI Taxonomy" id="3026162"/>
    <lineage>
        <taxon>Archaea</taxon>
        <taxon>Methanobacteriati</taxon>
        <taxon>Methanobacteriota</taxon>
        <taxon>Stenosarchaea group</taxon>
        <taxon>Halobacteria</taxon>
        <taxon>Halobacteriales</taxon>
        <taxon>Haloarculaceae</taxon>
        <taxon>Halosimplex</taxon>
    </lineage>
</organism>
<feature type="transmembrane region" description="Helical" evidence="1">
    <location>
        <begin position="108"/>
        <end position="128"/>
    </location>
</feature>